<evidence type="ECO:0000313" key="3">
    <source>
        <dbReference type="Proteomes" id="UP000195602"/>
    </source>
</evidence>
<proteinExistence type="predicted"/>
<evidence type="ECO:0000313" key="2">
    <source>
        <dbReference type="EMBL" id="OVF09902.1"/>
    </source>
</evidence>
<comment type="caution">
    <text evidence="2">The sequence shown here is derived from an EMBL/GenBank/DDBJ whole genome shotgun (WGS) entry which is preliminary data.</text>
</comment>
<dbReference type="KEGG" id="clus:A9F13_03g00209"/>
<accession>A0AA91T384</accession>
<name>A0AA91T384_CLALS</name>
<gene>
    <name evidence="2" type="ORF">A9F13_03g00209</name>
</gene>
<reference evidence="2 3" key="1">
    <citation type="submission" date="2017-04" db="EMBL/GenBank/DDBJ databases">
        <title>Draft genome of the yeast Clavispora lusitaniae type strain CBS 6936.</title>
        <authorList>
            <person name="Durrens P."/>
            <person name="Klopp C."/>
            <person name="Biteau N."/>
            <person name="Fitton-Ouhabi V."/>
            <person name="Dementhon K."/>
            <person name="Accoceberry I."/>
            <person name="Sherman D.J."/>
            <person name="Noel T."/>
        </authorList>
    </citation>
    <scope>NUCLEOTIDE SEQUENCE [LARGE SCALE GENOMIC DNA]</scope>
    <source>
        <strain evidence="2 3">CBS 6936</strain>
    </source>
</reference>
<feature type="region of interest" description="Disordered" evidence="1">
    <location>
        <begin position="131"/>
        <end position="162"/>
    </location>
</feature>
<dbReference type="Proteomes" id="UP000195602">
    <property type="component" value="Unassembled WGS sequence"/>
</dbReference>
<dbReference type="EMBL" id="LYUB02000003">
    <property type="protein sequence ID" value="OVF09902.1"/>
    <property type="molecule type" value="Genomic_DNA"/>
</dbReference>
<protein>
    <submittedName>
        <fullName evidence="2">Uncharacterized protein</fullName>
    </submittedName>
</protein>
<sequence length="162" mass="18146">MDQAKTPEEVDLEIKELTRGTEKLLYERSSATQDGPGIVHYKVLPGMRVFDSDNKMYIIDTQGHAVPVTVSEPAHPRRQKKFYHQPIPSGMHTRPEVLLRQHAEMMDSVHYDVFMDLATSGRFGKWDTTSSIHNSANNSRDSKNSRCSGGTGGTGKSSRRSL</sequence>
<dbReference type="AlphaFoldDB" id="A0AA91T384"/>
<organism evidence="2 3">
    <name type="scientific">Clavispora lusitaniae</name>
    <name type="common">Candida lusitaniae</name>
    <dbReference type="NCBI Taxonomy" id="36911"/>
    <lineage>
        <taxon>Eukaryota</taxon>
        <taxon>Fungi</taxon>
        <taxon>Dikarya</taxon>
        <taxon>Ascomycota</taxon>
        <taxon>Saccharomycotina</taxon>
        <taxon>Pichiomycetes</taxon>
        <taxon>Metschnikowiaceae</taxon>
        <taxon>Clavispora</taxon>
    </lineage>
</organism>
<evidence type="ECO:0000256" key="1">
    <source>
        <dbReference type="SAM" id="MobiDB-lite"/>
    </source>
</evidence>